<evidence type="ECO:0000313" key="2">
    <source>
        <dbReference type="Proteomes" id="UP000018339"/>
    </source>
</evidence>
<proteinExistence type="predicted"/>
<organism evidence="1 2">
    <name type="scientific">Geobacillus thermopakistaniensis (strain MAS1)</name>
    <dbReference type="NCBI Taxonomy" id="1408282"/>
    <lineage>
        <taxon>Bacteria</taxon>
        <taxon>Bacillati</taxon>
        <taxon>Bacillota</taxon>
        <taxon>Bacilli</taxon>
        <taxon>Bacillales</taxon>
        <taxon>Anoxybacillaceae</taxon>
        <taxon>Geobacillus</taxon>
    </lineage>
</organism>
<sequence length="43" mass="5159">MKKSLFDDGNAGAFVRPRFFIGFFAKQGSRRLKKVWKRNRFYS</sequence>
<dbReference type="EMBL" id="AYSF01000001">
    <property type="protein sequence ID" value="ESU73913.1"/>
    <property type="molecule type" value="Genomic_DNA"/>
</dbReference>
<name>A0A7U9JEB0_GEOTM</name>
<reference evidence="1 2" key="1">
    <citation type="journal article" date="2014" name="Genome Announc.">
        <title>Draft Genome Sequence of Geobacillus thermopakistaniensis Strain MAS1.</title>
        <authorList>
            <person name="Siddiqui M.A."/>
            <person name="Rashid N."/>
            <person name="Ayyampalayam S."/>
            <person name="Whitman W.B."/>
        </authorList>
    </citation>
    <scope>NUCLEOTIDE SEQUENCE [LARGE SCALE GENOMIC DNA]</scope>
    <source>
        <strain evidence="1 2">MAS1</strain>
    </source>
</reference>
<protein>
    <submittedName>
        <fullName evidence="1">Uncharacterized protein</fullName>
    </submittedName>
</protein>
<accession>A0A7U9JEB0</accession>
<dbReference type="Proteomes" id="UP000018339">
    <property type="component" value="Unassembled WGS sequence"/>
</dbReference>
<evidence type="ECO:0000313" key="1">
    <source>
        <dbReference type="EMBL" id="ESU73913.1"/>
    </source>
</evidence>
<dbReference type="AlphaFoldDB" id="A0A7U9JEB0"/>
<gene>
    <name evidence="1" type="ORF">T260_00635</name>
</gene>
<keyword evidence="2" id="KW-1185">Reference proteome</keyword>
<comment type="caution">
    <text evidence="1">The sequence shown here is derived from an EMBL/GenBank/DDBJ whole genome shotgun (WGS) entry which is preliminary data.</text>
</comment>